<accession>A0A1B5KTW2</accession>
<organism evidence="1 2">
    <name type="scientific">Ustilaginoidea virens</name>
    <name type="common">Rice false smut fungus</name>
    <name type="synonym">Villosiclava virens</name>
    <dbReference type="NCBI Taxonomy" id="1159556"/>
    <lineage>
        <taxon>Eukaryota</taxon>
        <taxon>Fungi</taxon>
        <taxon>Dikarya</taxon>
        <taxon>Ascomycota</taxon>
        <taxon>Pezizomycotina</taxon>
        <taxon>Sordariomycetes</taxon>
        <taxon>Hypocreomycetidae</taxon>
        <taxon>Hypocreales</taxon>
        <taxon>Clavicipitaceae</taxon>
        <taxon>Ustilaginoidea</taxon>
    </lineage>
</organism>
<evidence type="ECO:0000313" key="1">
    <source>
        <dbReference type="EMBL" id="GAO13888.1"/>
    </source>
</evidence>
<sequence length="89" mass="9798">MQQVDKTSGGIKALFAIGLPCLSKSRARLLPDNWADWPKYRMYLGTCRGMTPHGEGTRRRRNACHGAEAVTATWTSYACLSGRLGRAAQ</sequence>
<dbReference type="AlphaFoldDB" id="A0A1B5KTW2"/>
<proteinExistence type="predicted"/>
<gene>
    <name evidence="1" type="ORF">UVI_02003960</name>
</gene>
<comment type="caution">
    <text evidence="1">The sequence shown here is derived from an EMBL/GenBank/DDBJ whole genome shotgun (WGS) entry which is preliminary data.</text>
</comment>
<dbReference type="EMBL" id="BBTG02000002">
    <property type="protein sequence ID" value="GAO13888.1"/>
    <property type="molecule type" value="Genomic_DNA"/>
</dbReference>
<protein>
    <submittedName>
        <fullName evidence="1">Uncharacterized protein</fullName>
    </submittedName>
</protein>
<name>A0A1B5KTW2_USTVR</name>
<reference evidence="2" key="1">
    <citation type="journal article" date="2016" name="Genome Announc.">
        <title>Genome sequence of Ustilaginoidea virens IPU010, a rice pathogenic fungus causing false smut.</title>
        <authorList>
            <person name="Kumagai T."/>
            <person name="Ishii T."/>
            <person name="Terai G."/>
            <person name="Umemura M."/>
            <person name="Machida M."/>
            <person name="Asai K."/>
        </authorList>
    </citation>
    <scope>NUCLEOTIDE SEQUENCE [LARGE SCALE GENOMIC DNA]</scope>
    <source>
        <strain evidence="2">IPU010</strain>
    </source>
</reference>
<dbReference type="Proteomes" id="UP000054053">
    <property type="component" value="Unassembled WGS sequence"/>
</dbReference>
<evidence type="ECO:0000313" key="2">
    <source>
        <dbReference type="Proteomes" id="UP000054053"/>
    </source>
</evidence>